<evidence type="ECO:0000256" key="1">
    <source>
        <dbReference type="ARBA" id="ARBA00004651"/>
    </source>
</evidence>
<comment type="subcellular location">
    <subcellularLocation>
        <location evidence="1">Cell membrane</location>
        <topology evidence="1">Multi-pass membrane protein</topology>
    </subcellularLocation>
</comment>
<dbReference type="Proteomes" id="UP001597419">
    <property type="component" value="Unassembled WGS sequence"/>
</dbReference>
<feature type="domain" description="Putative mannosyltransferase YkcA/B-like C-terminal" evidence="11">
    <location>
        <begin position="581"/>
        <end position="680"/>
    </location>
</feature>
<comment type="caution">
    <text evidence="12">The sequence shown here is derived from an EMBL/GenBank/DDBJ whole genome shotgun (WGS) entry which is preliminary data.</text>
</comment>
<feature type="transmembrane region" description="Helical" evidence="9">
    <location>
        <begin position="407"/>
        <end position="426"/>
    </location>
</feature>
<evidence type="ECO:0000256" key="9">
    <source>
        <dbReference type="SAM" id="Phobius"/>
    </source>
</evidence>
<feature type="transmembrane region" description="Helical" evidence="9">
    <location>
        <begin position="29"/>
        <end position="47"/>
    </location>
</feature>
<feature type="transmembrane region" description="Helical" evidence="9">
    <location>
        <begin position="376"/>
        <end position="395"/>
    </location>
</feature>
<feature type="transmembrane region" description="Helical" evidence="9">
    <location>
        <begin position="491"/>
        <end position="510"/>
    </location>
</feature>
<evidence type="ECO:0000256" key="3">
    <source>
        <dbReference type="ARBA" id="ARBA00022676"/>
    </source>
</evidence>
<keyword evidence="4 12" id="KW-0808">Transferase</keyword>
<keyword evidence="7 9" id="KW-0472">Membrane</keyword>
<gene>
    <name evidence="12" type="ORF">ACFSYJ_39975</name>
</gene>
<evidence type="ECO:0000256" key="5">
    <source>
        <dbReference type="ARBA" id="ARBA00022692"/>
    </source>
</evidence>
<feature type="compositionally biased region" description="Polar residues" evidence="8">
    <location>
        <begin position="690"/>
        <end position="699"/>
    </location>
</feature>
<keyword evidence="2" id="KW-1003">Cell membrane</keyword>
<feature type="region of interest" description="Disordered" evidence="8">
    <location>
        <begin position="687"/>
        <end position="717"/>
    </location>
</feature>
<feature type="transmembrane region" description="Helical" evidence="9">
    <location>
        <begin position="458"/>
        <end position="479"/>
    </location>
</feature>
<evidence type="ECO:0000313" key="12">
    <source>
        <dbReference type="EMBL" id="MFD2464852.1"/>
    </source>
</evidence>
<keyword evidence="5 9" id="KW-0812">Transmembrane</keyword>
<name>A0ABW5GWE2_9PSEU</name>
<proteinExistence type="predicted"/>
<dbReference type="GO" id="GO:0016757">
    <property type="term" value="F:glycosyltransferase activity"/>
    <property type="evidence" value="ECO:0007669"/>
    <property type="project" value="UniProtKB-KW"/>
</dbReference>
<feature type="domain" description="Glycosyltransferase RgtA/B/C/D-like" evidence="10">
    <location>
        <begin position="84"/>
        <end position="247"/>
    </location>
</feature>
<dbReference type="InterPro" id="IPR050297">
    <property type="entry name" value="LipidA_mod_glycosyltrf_83"/>
</dbReference>
<evidence type="ECO:0000256" key="8">
    <source>
        <dbReference type="SAM" id="MobiDB-lite"/>
    </source>
</evidence>
<feature type="transmembrane region" description="Helical" evidence="9">
    <location>
        <begin position="342"/>
        <end position="364"/>
    </location>
</feature>
<protein>
    <submittedName>
        <fullName evidence="12">ArnT family glycosyltransferase</fullName>
        <ecNumber evidence="12">2.4.-.-</ecNumber>
    </submittedName>
</protein>
<accession>A0ABW5GWE2</accession>
<evidence type="ECO:0000259" key="11">
    <source>
        <dbReference type="Pfam" id="PF24878"/>
    </source>
</evidence>
<feature type="compositionally biased region" description="Low complexity" evidence="8">
    <location>
        <begin position="1"/>
        <end position="21"/>
    </location>
</feature>
<evidence type="ECO:0000313" key="13">
    <source>
        <dbReference type="Proteomes" id="UP001597419"/>
    </source>
</evidence>
<feature type="transmembrane region" description="Helical" evidence="9">
    <location>
        <begin position="134"/>
        <end position="151"/>
    </location>
</feature>
<dbReference type="EMBL" id="JBHUKU010000028">
    <property type="protein sequence ID" value="MFD2464852.1"/>
    <property type="molecule type" value="Genomic_DNA"/>
</dbReference>
<dbReference type="RefSeq" id="WP_345399674.1">
    <property type="nucleotide sequence ID" value="NZ_BAABHG010000010.1"/>
</dbReference>
<dbReference type="PANTHER" id="PTHR33908">
    <property type="entry name" value="MANNOSYLTRANSFERASE YKCB-RELATED"/>
    <property type="match status" value="1"/>
</dbReference>
<evidence type="ECO:0000256" key="7">
    <source>
        <dbReference type="ARBA" id="ARBA00023136"/>
    </source>
</evidence>
<dbReference type="InterPro" id="IPR038731">
    <property type="entry name" value="RgtA/B/C-like"/>
</dbReference>
<keyword evidence="13" id="KW-1185">Reference proteome</keyword>
<evidence type="ECO:0000256" key="2">
    <source>
        <dbReference type="ARBA" id="ARBA00022475"/>
    </source>
</evidence>
<dbReference type="EC" id="2.4.-.-" evidence="12"/>
<evidence type="ECO:0000256" key="6">
    <source>
        <dbReference type="ARBA" id="ARBA00022989"/>
    </source>
</evidence>
<feature type="transmembrane region" description="Helical" evidence="9">
    <location>
        <begin position="192"/>
        <end position="221"/>
    </location>
</feature>
<evidence type="ECO:0000259" key="10">
    <source>
        <dbReference type="Pfam" id="PF13231"/>
    </source>
</evidence>
<sequence>MTTAAHPAEATAPPGEPTTTPARRRWQPYALAAIVVVSLLLYGWGIGSEGWGNTFYSAAVKSMGQNLTNFLFGAYDPAGVVTVDKPPMALWPQVFSTWIFGFHGWSLLLPQVIEGAAAVFLLHRVVRRWAGENVALLAALILALTPITVAINRDNNPDTLLVLLCVAAAYAVTRAVEPGVPAKSATKWLLQAAFWCGCGFVTKMLAGWMIVPALALAYLFGRDTTWRRKALDLLAAAGVLLVSSLWWVALTAWWPGEKPYIGGSTDGSAWDLIIGYNGLGRIFGQGNGPKGGMGGPPPGAVVGGPGGPGGPGGAGHEVTMGAGFGGDAGLSRLFGAEVGGQISWLIPAALLVLAVVAVAGVLRWRRKDPADHFGRAGWWLWGSWLVIIGLVFSYQEGIFHSYYTTQLAPAIAALLAAGAALGWRYYRAPTGTAWLLLPLGIALTTVWAWVVISRDTSWHGWLRYAVAAAGVLAVAGLILARLVKTGIGGRAAAVLGVVTVLLTPGVWSVAKAVSPTGGGMGGGTMPTAGPNTGMPGGIHIVGGGPGMPSTQELEQMMTTGRTPGGRRIGGAELSGEQRGILDYVTAHSGDAKIKLAVEGGSMGSAGYLINSDATIIGMGGFMGSDDAPSVDKLTSWQRDGQLGFVLSRAKEDANKQGQGRRGGFGMSEASTARVAWVQQHCTVVPPSAYGGTTEQTSEPRTMLPGGESDTLYDCRGR</sequence>
<dbReference type="InterPro" id="IPR056785">
    <property type="entry name" value="YkcA/B-like_C"/>
</dbReference>
<feature type="transmembrane region" description="Helical" evidence="9">
    <location>
        <begin position="98"/>
        <end position="122"/>
    </location>
</feature>
<keyword evidence="6 9" id="KW-1133">Transmembrane helix</keyword>
<reference evidence="13" key="1">
    <citation type="journal article" date="2019" name="Int. J. Syst. Evol. Microbiol.">
        <title>The Global Catalogue of Microorganisms (GCM) 10K type strain sequencing project: providing services to taxonomists for standard genome sequencing and annotation.</title>
        <authorList>
            <consortium name="The Broad Institute Genomics Platform"/>
            <consortium name="The Broad Institute Genome Sequencing Center for Infectious Disease"/>
            <person name="Wu L."/>
            <person name="Ma J."/>
        </authorList>
    </citation>
    <scope>NUCLEOTIDE SEQUENCE [LARGE SCALE GENOMIC DNA]</scope>
    <source>
        <strain evidence="13">CGMCC 4.7643</strain>
    </source>
</reference>
<dbReference type="Pfam" id="PF13231">
    <property type="entry name" value="PMT_2"/>
    <property type="match status" value="1"/>
</dbReference>
<evidence type="ECO:0000256" key="4">
    <source>
        <dbReference type="ARBA" id="ARBA00022679"/>
    </source>
</evidence>
<dbReference type="PANTHER" id="PTHR33908:SF3">
    <property type="entry name" value="UNDECAPRENYL PHOSPHATE-ALPHA-4-AMINO-4-DEOXY-L-ARABINOSE ARABINOSYL TRANSFERASE"/>
    <property type="match status" value="1"/>
</dbReference>
<dbReference type="Pfam" id="PF24878">
    <property type="entry name" value="YkcB_C"/>
    <property type="match status" value="1"/>
</dbReference>
<feature type="transmembrane region" description="Helical" evidence="9">
    <location>
        <begin position="233"/>
        <end position="254"/>
    </location>
</feature>
<keyword evidence="3 12" id="KW-0328">Glycosyltransferase</keyword>
<organism evidence="12 13">
    <name type="scientific">Amycolatopsis samaneae</name>
    <dbReference type="NCBI Taxonomy" id="664691"/>
    <lineage>
        <taxon>Bacteria</taxon>
        <taxon>Bacillati</taxon>
        <taxon>Actinomycetota</taxon>
        <taxon>Actinomycetes</taxon>
        <taxon>Pseudonocardiales</taxon>
        <taxon>Pseudonocardiaceae</taxon>
        <taxon>Amycolatopsis</taxon>
    </lineage>
</organism>
<feature type="transmembrane region" description="Helical" evidence="9">
    <location>
        <begin position="433"/>
        <end position="452"/>
    </location>
</feature>
<feature type="region of interest" description="Disordered" evidence="8">
    <location>
        <begin position="1"/>
        <end position="22"/>
    </location>
</feature>